<protein>
    <submittedName>
        <fullName evidence="2">Uncharacterized protein</fullName>
    </submittedName>
</protein>
<gene>
    <name evidence="2" type="ORF">ACHAW5_008443</name>
</gene>
<sequence>MTNSSTAKVPPLLVFLCLLSGTSPVTADENDSQRPSSPQLARRIRTLMCASESCDVADEGTSGCRAYTTPLNACYNARFLFPGDESWGDSDVFDEMIMGNIKRTFYRSGDGSCAGRGGEGSGDAMGHNGDDSFVLPLDECVGPFGPPRPWGKFTLLFDRADRAEDFSATGRK</sequence>
<name>A0ABD3MK17_9STRA</name>
<dbReference type="EMBL" id="JALLAZ020001826">
    <property type="protein sequence ID" value="KAL3762517.1"/>
    <property type="molecule type" value="Genomic_DNA"/>
</dbReference>
<keyword evidence="1" id="KW-0732">Signal</keyword>
<comment type="caution">
    <text evidence="2">The sequence shown here is derived from an EMBL/GenBank/DDBJ whole genome shotgun (WGS) entry which is preliminary data.</text>
</comment>
<organism evidence="2 3">
    <name type="scientific">Stephanodiscus triporus</name>
    <dbReference type="NCBI Taxonomy" id="2934178"/>
    <lineage>
        <taxon>Eukaryota</taxon>
        <taxon>Sar</taxon>
        <taxon>Stramenopiles</taxon>
        <taxon>Ochrophyta</taxon>
        <taxon>Bacillariophyta</taxon>
        <taxon>Coscinodiscophyceae</taxon>
        <taxon>Thalassiosirophycidae</taxon>
        <taxon>Stephanodiscales</taxon>
        <taxon>Stephanodiscaceae</taxon>
        <taxon>Stephanodiscus</taxon>
    </lineage>
</organism>
<evidence type="ECO:0000313" key="2">
    <source>
        <dbReference type="EMBL" id="KAL3762517.1"/>
    </source>
</evidence>
<evidence type="ECO:0000313" key="3">
    <source>
        <dbReference type="Proteomes" id="UP001530315"/>
    </source>
</evidence>
<dbReference type="AlphaFoldDB" id="A0ABD3MK17"/>
<reference evidence="2 3" key="1">
    <citation type="submission" date="2024-10" db="EMBL/GenBank/DDBJ databases">
        <title>Updated reference genomes for cyclostephanoid diatoms.</title>
        <authorList>
            <person name="Roberts W.R."/>
            <person name="Alverson A.J."/>
        </authorList>
    </citation>
    <scope>NUCLEOTIDE SEQUENCE [LARGE SCALE GENOMIC DNA]</scope>
    <source>
        <strain evidence="2 3">AJA276-08</strain>
    </source>
</reference>
<feature type="chain" id="PRO_5044876575" evidence="1">
    <location>
        <begin position="28"/>
        <end position="172"/>
    </location>
</feature>
<dbReference type="Proteomes" id="UP001530315">
    <property type="component" value="Unassembled WGS sequence"/>
</dbReference>
<accession>A0ABD3MK17</accession>
<keyword evidence="3" id="KW-1185">Reference proteome</keyword>
<evidence type="ECO:0000256" key="1">
    <source>
        <dbReference type="SAM" id="SignalP"/>
    </source>
</evidence>
<proteinExistence type="predicted"/>
<feature type="signal peptide" evidence="1">
    <location>
        <begin position="1"/>
        <end position="27"/>
    </location>
</feature>